<feature type="region of interest" description="Disordered" evidence="1">
    <location>
        <begin position="117"/>
        <end position="138"/>
    </location>
</feature>
<gene>
    <name evidence="2" type="ORF">DSO08_04220</name>
</gene>
<protein>
    <submittedName>
        <fullName evidence="2">Uncharacterized protein</fullName>
    </submittedName>
</protein>
<dbReference type="Proteomes" id="UP000315399">
    <property type="component" value="Unassembled WGS sequence"/>
</dbReference>
<dbReference type="EMBL" id="QNVH01000038">
    <property type="protein sequence ID" value="TDA38450.1"/>
    <property type="molecule type" value="Genomic_DNA"/>
</dbReference>
<evidence type="ECO:0000256" key="1">
    <source>
        <dbReference type="SAM" id="MobiDB-lite"/>
    </source>
</evidence>
<sequence length="138" mass="14897">MNISISLSHISGEKLMEVGGASNIQITTNISVVKLTPIDDSLECSFIFTVNYNPAVANLTIKGVARVTGERRELEDIKKSFEGKRMLPSPLLQTIANVSFIEGVILARSLNIPPPLPLPTIPQPSESKDGAPRPSYIA</sequence>
<reference evidence="2 3" key="1">
    <citation type="journal article" date="2019" name="Nat. Microbiol.">
        <title>Expanding anaerobic alkane metabolism in the domain of Archaea.</title>
        <authorList>
            <person name="Wang Y."/>
            <person name="Wegener G."/>
            <person name="Hou J."/>
            <person name="Wang F."/>
            <person name="Xiao X."/>
        </authorList>
    </citation>
    <scope>NUCLEOTIDE SEQUENCE [LARGE SCALE GENOMIC DNA]</scope>
    <source>
        <strain evidence="2">WYZ-LMO10</strain>
    </source>
</reference>
<evidence type="ECO:0000313" key="3">
    <source>
        <dbReference type="Proteomes" id="UP000315399"/>
    </source>
</evidence>
<comment type="caution">
    <text evidence="2">The sequence shown here is derived from an EMBL/GenBank/DDBJ whole genome shotgun (WGS) entry which is preliminary data.</text>
</comment>
<proteinExistence type="predicted"/>
<name>A0A523BDA9_9CREN</name>
<dbReference type="AlphaFoldDB" id="A0A523BDA9"/>
<organism evidence="2 3">
    <name type="scientific">Thermoproteota archaeon</name>
    <dbReference type="NCBI Taxonomy" id="2056631"/>
    <lineage>
        <taxon>Archaea</taxon>
        <taxon>Thermoproteota</taxon>
    </lineage>
</organism>
<evidence type="ECO:0000313" key="2">
    <source>
        <dbReference type="EMBL" id="TDA38450.1"/>
    </source>
</evidence>
<accession>A0A523BDA9</accession>